<dbReference type="Proteomes" id="UP001603857">
    <property type="component" value="Unassembled WGS sequence"/>
</dbReference>
<feature type="domain" description="K-box" evidence="1">
    <location>
        <begin position="1"/>
        <end position="67"/>
    </location>
</feature>
<evidence type="ECO:0000313" key="2">
    <source>
        <dbReference type="EMBL" id="KAL2348978.1"/>
    </source>
</evidence>
<sequence length="111" mass="12867">MGEQLYGLSAINLQDLENQLELSLQGVRMKKEQILKDEIQELKRKENLIFQENVELYHKVYGSIDMTATSKNPFVLPPYGTNAQEYPQELVQLQLFQPEQEAYETSVTTTK</sequence>
<name>A0ABD1NN82_9FABA</name>
<proteinExistence type="predicted"/>
<dbReference type="EMBL" id="JBGMDY010000001">
    <property type="protein sequence ID" value="KAL2348978.1"/>
    <property type="molecule type" value="Genomic_DNA"/>
</dbReference>
<keyword evidence="3" id="KW-1185">Reference proteome</keyword>
<gene>
    <name evidence="2" type="ORF">Fmac_002978</name>
</gene>
<comment type="caution">
    <text evidence="2">The sequence shown here is derived from an EMBL/GenBank/DDBJ whole genome shotgun (WGS) entry which is preliminary data.</text>
</comment>
<dbReference type="AlphaFoldDB" id="A0ABD1NN82"/>
<protein>
    <recommendedName>
        <fullName evidence="1">K-box domain-containing protein</fullName>
    </recommendedName>
</protein>
<dbReference type="InterPro" id="IPR002487">
    <property type="entry name" value="TF_Kbox"/>
</dbReference>
<accession>A0ABD1NN82</accession>
<dbReference type="Pfam" id="PF01486">
    <property type="entry name" value="K-box"/>
    <property type="match status" value="1"/>
</dbReference>
<dbReference type="PROSITE" id="PS51297">
    <property type="entry name" value="K_BOX"/>
    <property type="match status" value="1"/>
</dbReference>
<evidence type="ECO:0000259" key="1">
    <source>
        <dbReference type="PROSITE" id="PS51297"/>
    </source>
</evidence>
<organism evidence="2 3">
    <name type="scientific">Flemingia macrophylla</name>
    <dbReference type="NCBI Taxonomy" id="520843"/>
    <lineage>
        <taxon>Eukaryota</taxon>
        <taxon>Viridiplantae</taxon>
        <taxon>Streptophyta</taxon>
        <taxon>Embryophyta</taxon>
        <taxon>Tracheophyta</taxon>
        <taxon>Spermatophyta</taxon>
        <taxon>Magnoliopsida</taxon>
        <taxon>eudicotyledons</taxon>
        <taxon>Gunneridae</taxon>
        <taxon>Pentapetalae</taxon>
        <taxon>rosids</taxon>
        <taxon>fabids</taxon>
        <taxon>Fabales</taxon>
        <taxon>Fabaceae</taxon>
        <taxon>Papilionoideae</taxon>
        <taxon>50 kb inversion clade</taxon>
        <taxon>NPAAA clade</taxon>
        <taxon>indigoferoid/millettioid clade</taxon>
        <taxon>Phaseoleae</taxon>
        <taxon>Flemingia</taxon>
    </lineage>
</organism>
<evidence type="ECO:0000313" key="3">
    <source>
        <dbReference type="Proteomes" id="UP001603857"/>
    </source>
</evidence>
<reference evidence="2 3" key="1">
    <citation type="submission" date="2024-08" db="EMBL/GenBank/DDBJ databases">
        <title>Insights into the chromosomal genome structure of Flemingia macrophylla.</title>
        <authorList>
            <person name="Ding Y."/>
            <person name="Zhao Y."/>
            <person name="Bi W."/>
            <person name="Wu M."/>
            <person name="Zhao G."/>
            <person name="Gong Y."/>
            <person name="Li W."/>
            <person name="Zhang P."/>
        </authorList>
    </citation>
    <scope>NUCLEOTIDE SEQUENCE [LARGE SCALE GENOMIC DNA]</scope>
    <source>
        <strain evidence="2">DYQJB</strain>
        <tissue evidence="2">Leaf</tissue>
    </source>
</reference>